<dbReference type="AlphaFoldDB" id="A0A371DC31"/>
<proteinExistence type="predicted"/>
<evidence type="ECO:0000313" key="3">
    <source>
        <dbReference type="Proteomes" id="UP000256964"/>
    </source>
</evidence>
<dbReference type="Proteomes" id="UP000256964">
    <property type="component" value="Unassembled WGS sequence"/>
</dbReference>
<accession>A0A371DC31</accession>
<evidence type="ECO:0000313" key="2">
    <source>
        <dbReference type="EMBL" id="RDX50107.1"/>
    </source>
</evidence>
<keyword evidence="3" id="KW-1185">Reference proteome</keyword>
<sequence length="124" mass="13506">MARLRRSATGDLWHRLLIYAAAKSTDAHAIDCDQRRDTRPWVPNHGVLVTLVFARHCKAGNILRSPKEWPISYSGAPPLIENPCGHDGDGDSEPPSPSARDSLSYSPASDAAPGYSSRNLQLSD</sequence>
<gene>
    <name evidence="2" type="ORF">OH76DRAFT_1402974</name>
</gene>
<feature type="region of interest" description="Disordered" evidence="1">
    <location>
        <begin position="68"/>
        <end position="124"/>
    </location>
</feature>
<dbReference type="EMBL" id="KZ857401">
    <property type="protein sequence ID" value="RDX50107.1"/>
    <property type="molecule type" value="Genomic_DNA"/>
</dbReference>
<name>A0A371DC31_9APHY</name>
<evidence type="ECO:0000256" key="1">
    <source>
        <dbReference type="SAM" id="MobiDB-lite"/>
    </source>
</evidence>
<reference evidence="2 3" key="1">
    <citation type="journal article" date="2018" name="Biotechnol. Biofuels">
        <title>Integrative visual omics of the white-rot fungus Polyporus brumalis exposes the biotechnological potential of its oxidative enzymes for delignifying raw plant biomass.</title>
        <authorList>
            <person name="Miyauchi S."/>
            <person name="Rancon A."/>
            <person name="Drula E."/>
            <person name="Hage H."/>
            <person name="Chaduli D."/>
            <person name="Favel A."/>
            <person name="Grisel S."/>
            <person name="Henrissat B."/>
            <person name="Herpoel-Gimbert I."/>
            <person name="Ruiz-Duenas F.J."/>
            <person name="Chevret D."/>
            <person name="Hainaut M."/>
            <person name="Lin J."/>
            <person name="Wang M."/>
            <person name="Pangilinan J."/>
            <person name="Lipzen A."/>
            <person name="Lesage-Meessen L."/>
            <person name="Navarro D."/>
            <person name="Riley R."/>
            <person name="Grigoriev I.V."/>
            <person name="Zhou S."/>
            <person name="Raouche S."/>
            <person name="Rosso M.N."/>
        </authorList>
    </citation>
    <scope>NUCLEOTIDE SEQUENCE [LARGE SCALE GENOMIC DNA]</scope>
    <source>
        <strain evidence="2 3">BRFM 1820</strain>
    </source>
</reference>
<organism evidence="2 3">
    <name type="scientific">Lentinus brumalis</name>
    <dbReference type="NCBI Taxonomy" id="2498619"/>
    <lineage>
        <taxon>Eukaryota</taxon>
        <taxon>Fungi</taxon>
        <taxon>Dikarya</taxon>
        <taxon>Basidiomycota</taxon>
        <taxon>Agaricomycotina</taxon>
        <taxon>Agaricomycetes</taxon>
        <taxon>Polyporales</taxon>
        <taxon>Polyporaceae</taxon>
        <taxon>Lentinus</taxon>
    </lineage>
</organism>
<protein>
    <submittedName>
        <fullName evidence="2">Uncharacterized protein</fullName>
    </submittedName>
</protein>